<feature type="signal peptide" evidence="1">
    <location>
        <begin position="1"/>
        <end position="18"/>
    </location>
</feature>
<proteinExistence type="evidence at transcript level"/>
<keyword evidence="1" id="KW-0732">Signal</keyword>
<name>H9CNK5_ERYML</name>
<feature type="chain" id="PRO_5003618363" evidence="1">
    <location>
        <begin position="19"/>
        <end position="177"/>
    </location>
</feature>
<sequence length="177" mass="19330">MKSLLLALGLTLCCFVQAEDIRFENLDHSLLASQGFVVAMATNCEKMKGMMTKIPVLPISFVQGSEGKLKMTMDMPTPKGCKAIKVKIEKKGGVYVAKCGKGGKKTVEYANASENYVLMSMTAEQQEEECQIVSATVKDLVHTEEAAAALKKFAVRRNLQDEKVKVLSTQGMCPRSS</sequence>
<dbReference type="InterPro" id="IPR012674">
    <property type="entry name" value="Calycin"/>
</dbReference>
<organism evidence="2">
    <name type="scientific">Erythrolamprus miliaris</name>
    <name type="common">South American water snake</name>
    <name type="synonym">Liophis miliaris</name>
    <dbReference type="NCBI Taxonomy" id="8582"/>
    <lineage>
        <taxon>Eukaryota</taxon>
        <taxon>Metazoa</taxon>
        <taxon>Chordata</taxon>
        <taxon>Craniata</taxon>
        <taxon>Vertebrata</taxon>
        <taxon>Euteleostomi</taxon>
        <taxon>Lepidosauria</taxon>
        <taxon>Squamata</taxon>
        <taxon>Bifurcata</taxon>
        <taxon>Unidentata</taxon>
        <taxon>Episquamata</taxon>
        <taxon>Toxicofera</taxon>
        <taxon>Serpentes</taxon>
        <taxon>Colubroidea</taxon>
        <taxon>Dipsadidae</taxon>
        <taxon>Erythrolamprus</taxon>
    </lineage>
</organism>
<dbReference type="AlphaFoldDB" id="H9CNK5"/>
<protein>
    <submittedName>
        <fullName evidence="2">Lipocalin-like toxin</fullName>
    </submittedName>
</protein>
<reference evidence="2" key="1">
    <citation type="journal article" date="2012" name="Toxicon">
        <title>Novel transcripts in the maxillary venom glands of advanced snakes.</title>
        <authorList>
            <person name="Fry B.G."/>
            <person name="Scheib H."/>
            <person name="Junqueira de Azevedo I.D."/>
            <person name="Silva D.A."/>
            <person name="Casewell N.R."/>
        </authorList>
    </citation>
    <scope>NUCLEOTIDE SEQUENCE</scope>
    <source>
        <tissue evidence="2">Venom gland</tissue>
    </source>
</reference>
<dbReference type="EMBL" id="JQ354966">
    <property type="protein sequence ID" value="AFC17965.1"/>
    <property type="molecule type" value="mRNA"/>
</dbReference>
<accession>H9CNK5</accession>
<evidence type="ECO:0000313" key="2">
    <source>
        <dbReference type="EMBL" id="AFC17965.1"/>
    </source>
</evidence>
<dbReference type="SUPFAM" id="SSF50814">
    <property type="entry name" value="Lipocalins"/>
    <property type="match status" value="1"/>
</dbReference>
<dbReference type="Gene3D" id="2.40.128.20">
    <property type="match status" value="1"/>
</dbReference>
<evidence type="ECO:0000256" key="1">
    <source>
        <dbReference type="SAM" id="SignalP"/>
    </source>
</evidence>